<evidence type="ECO:0000313" key="5">
    <source>
        <dbReference type="Proteomes" id="UP000253977"/>
    </source>
</evidence>
<dbReference type="OrthoDB" id="931854at2"/>
<feature type="domain" description="D-apionate lactonase N-terminal" evidence="1">
    <location>
        <begin position="6"/>
        <end position="228"/>
    </location>
</feature>
<dbReference type="Pfam" id="PF25837">
    <property type="entry name" value="Apionate_lact_N"/>
    <property type="match status" value="1"/>
</dbReference>
<comment type="caution">
    <text evidence="4">The sequence shown here is derived from an EMBL/GenBank/DDBJ whole genome shotgun (WGS) entry which is preliminary data.</text>
</comment>
<dbReference type="InterPro" id="IPR058788">
    <property type="entry name" value="ApnL_N"/>
</dbReference>
<reference evidence="4 5" key="1">
    <citation type="submission" date="2018-07" db="EMBL/GenBank/DDBJ databases">
        <title>Thalassococcus profundi sp. nov., a marine bacterium isolated from deep seawater of Okinawa Trough.</title>
        <authorList>
            <person name="Yu M."/>
        </authorList>
    </citation>
    <scope>NUCLEOTIDE SEQUENCE [LARGE SCALE GENOMIC DNA]</scope>
    <source>
        <strain evidence="4 5">WRAS1</strain>
    </source>
</reference>
<protein>
    <submittedName>
        <fullName evidence="4">Uncharacterized protein</fullName>
    </submittedName>
</protein>
<proteinExistence type="predicted"/>
<dbReference type="Pfam" id="PF25839">
    <property type="entry name" value="Apionate_lact_C"/>
    <property type="match status" value="1"/>
</dbReference>
<dbReference type="EMBL" id="QPMK01000001">
    <property type="protein sequence ID" value="RDD68114.1"/>
    <property type="molecule type" value="Genomic_DNA"/>
</dbReference>
<dbReference type="InterPro" id="IPR058787">
    <property type="entry name" value="ApnL_M"/>
</dbReference>
<evidence type="ECO:0000259" key="2">
    <source>
        <dbReference type="Pfam" id="PF25838"/>
    </source>
</evidence>
<evidence type="ECO:0000313" key="4">
    <source>
        <dbReference type="EMBL" id="RDD68114.1"/>
    </source>
</evidence>
<accession>A0A369TTP7</accession>
<gene>
    <name evidence="4" type="ORF">DU478_01200</name>
</gene>
<dbReference type="Pfam" id="PF25838">
    <property type="entry name" value="Apionate_lact_M"/>
    <property type="match status" value="1"/>
</dbReference>
<dbReference type="Proteomes" id="UP000253977">
    <property type="component" value="Unassembled WGS sequence"/>
</dbReference>
<evidence type="ECO:0000259" key="1">
    <source>
        <dbReference type="Pfam" id="PF25837"/>
    </source>
</evidence>
<evidence type="ECO:0000259" key="3">
    <source>
        <dbReference type="Pfam" id="PF25839"/>
    </source>
</evidence>
<feature type="domain" description="D-apionate lactonase TIM barrel" evidence="2">
    <location>
        <begin position="254"/>
        <end position="535"/>
    </location>
</feature>
<name>A0A369TTP7_9RHOB</name>
<keyword evidence="5" id="KW-1185">Reference proteome</keyword>
<organism evidence="4 5">
    <name type="scientific">Thalassococcus profundi</name>
    <dbReference type="NCBI Taxonomy" id="2282382"/>
    <lineage>
        <taxon>Bacteria</taxon>
        <taxon>Pseudomonadati</taxon>
        <taxon>Pseudomonadota</taxon>
        <taxon>Alphaproteobacteria</taxon>
        <taxon>Rhodobacterales</taxon>
        <taxon>Roseobacteraceae</taxon>
        <taxon>Thalassococcus</taxon>
    </lineage>
</organism>
<feature type="domain" description="D-apionate lactonase C-terminal" evidence="3">
    <location>
        <begin position="546"/>
        <end position="586"/>
    </location>
</feature>
<dbReference type="AlphaFoldDB" id="A0A369TTP7"/>
<dbReference type="InterPro" id="IPR058789">
    <property type="entry name" value="ApnL_C"/>
</dbReference>
<dbReference type="RefSeq" id="WP_114509093.1">
    <property type="nucleotide sequence ID" value="NZ_QPMK01000001.1"/>
</dbReference>
<sequence>MGDPITLFGTDAARPSAQRFNTGRLSFELLDGGLHDIRFDNIEVIRAVTFPVRDRDWGTIGPRLDAAKIEETATGLTLAWNAEFVNGGARLRTSLVVTASGNHLEVHATARSDGDFETNRAGFTVLHPIAASACPLTVEHSDGTAEDSHLPDRIEPWQPFMDIRTLTHTQSGVVTRCQLRGDVFEMEDQRQWSDASFKTYNRPLAWPWPYRLRDGETLQQSVSLSFTGEGQRAYAQDNVTLSVGALNGCRIPELALVVTPAEARELLSDVAPLERIGPQRITAHVDPETDDTDLAPFAQLRARLPLAVDLEYAARCDGDLDSEFTGLAEQIQAANLPISSLFVCPSVDRQSTPPGSSWPDCPPLEDVHAAAARAFPNIPRGGGMLSYFTEFNRKRPPVGMLDFVAHGTNPIVHAADDRSVMQTLTALPWILRSGQAIADGKPYRLGLSSIPMRQNPYGSRTIDNPENQRVCMGNSDPRHFAQFGAAFTLGYLAQIAPFGIEVWTPAAGSGPRGVCKDGNLTPLGDLLSRLSRLAGQPVRNVSVSEPEKAAALATEKTLLLANFTDGPIRMVIENGGEVRLGPYAIAEHPLSGPQE</sequence>